<comment type="caution">
    <text evidence="1">The sequence shown here is derived from an EMBL/GenBank/DDBJ whole genome shotgun (WGS) entry which is preliminary data.</text>
</comment>
<name>A0AAV2ZD93_9STRA</name>
<gene>
    <name evidence="1" type="ORF">N0F65_003873</name>
</gene>
<protein>
    <recommendedName>
        <fullName evidence="3">LAGLIDADG homing endonuclease</fullName>
    </recommendedName>
</protein>
<evidence type="ECO:0000313" key="2">
    <source>
        <dbReference type="Proteomes" id="UP001146120"/>
    </source>
</evidence>
<evidence type="ECO:0000313" key="1">
    <source>
        <dbReference type="EMBL" id="DBA03153.1"/>
    </source>
</evidence>
<evidence type="ECO:0008006" key="3">
    <source>
        <dbReference type="Google" id="ProtNLM"/>
    </source>
</evidence>
<dbReference type="Proteomes" id="UP001146120">
    <property type="component" value="Unassembled WGS sequence"/>
</dbReference>
<keyword evidence="2" id="KW-1185">Reference proteome</keyword>
<dbReference type="AlphaFoldDB" id="A0AAV2ZD93"/>
<organism evidence="1 2">
    <name type="scientific">Lagenidium giganteum</name>
    <dbReference type="NCBI Taxonomy" id="4803"/>
    <lineage>
        <taxon>Eukaryota</taxon>
        <taxon>Sar</taxon>
        <taxon>Stramenopiles</taxon>
        <taxon>Oomycota</taxon>
        <taxon>Peronosporomycetes</taxon>
        <taxon>Pythiales</taxon>
        <taxon>Pythiaceae</taxon>
    </lineage>
</organism>
<sequence>MSQMYYFQQQELSRYAHELVKFLRDAALLASGKEFGYSVSIRNNKNFVVFHVEEDRNLSRTRARTAGEPKRKGGFVLYFPEPGTIRKPMFQRSSEPKFVLLLRGNEELMLWACQWLQRRFQCVINKHVVRVSRFNMKRLARNWVIEALLDEERAKQMNPGGN</sequence>
<proteinExistence type="predicted"/>
<reference evidence="1" key="2">
    <citation type="journal article" date="2023" name="Microbiol Resour">
        <title>Decontamination and Annotation of the Draft Genome Sequence of the Oomycete Lagenidium giganteum ARSEF 373.</title>
        <authorList>
            <person name="Morgan W.R."/>
            <person name="Tartar A."/>
        </authorList>
    </citation>
    <scope>NUCLEOTIDE SEQUENCE</scope>
    <source>
        <strain evidence="1">ARSEF 373</strain>
    </source>
</reference>
<dbReference type="EMBL" id="DAKRPA010000022">
    <property type="protein sequence ID" value="DBA03153.1"/>
    <property type="molecule type" value="Genomic_DNA"/>
</dbReference>
<reference evidence="1" key="1">
    <citation type="submission" date="2022-11" db="EMBL/GenBank/DDBJ databases">
        <authorList>
            <person name="Morgan W.R."/>
            <person name="Tartar A."/>
        </authorList>
    </citation>
    <scope>NUCLEOTIDE SEQUENCE</scope>
    <source>
        <strain evidence="1">ARSEF 373</strain>
    </source>
</reference>
<accession>A0AAV2ZD93</accession>